<dbReference type="GO" id="GO:0061630">
    <property type="term" value="F:ubiquitin protein ligase activity"/>
    <property type="evidence" value="ECO:0007669"/>
    <property type="project" value="TreeGrafter"/>
</dbReference>
<sequence>MGFFYCVGWASFIMWIGLLLFYGLDLFHLVVWAYFIMWAGLILLKRGLRDKRGNRLATEMAATAAAAAGVAVAGDRARRRQWRYTWESLAHLPLLRLYLFRPEISAAAAADHLRADLRLDDSLLLLSFSLAGEPVALRVPVPRVLVDPSAPPECRDAGDHVEVRLALVLPVDHPVVAAAFLPPPGEEPPAPLSLRDDIKNLSSGDVHLYCKACSARLTKQPLRNIEEMPSLNWEDVADNWFGGCCTSFGGASEKLVSQYINAYGRLEGTSLLNATSISIEKDYLEKDLASGLVSSVPSNDCDALQEDICDVHIGKDHTTGNMEFNSSEEKAYHEKQIGCNHVQCSVVPEEGPCVSNSEKDGDTLWTDQSGIIKVNPEESKNDSCVDDIEKPTKETDLLSVDPCNCCCDGGNSRKSEDNPSNVPSGNLEMQAKLDTQRDYKLTKSISLGCSFIVKASNLVNDVEWLELLCAHCSSPIGSYPSQHSHAPADGRVRLFKCYASSDLHVGGPHDVFRGHTLERLFVNLLLEVAEDEISFRTLVRDLKTKRPILQIVLLSSKAWLFSGYCYENDMDGSHGAAHLQPSVKILYSNCSNALEEDLRTVEEWSSKYRAEELYMMRRQIDELILSLNSARDNFPLSCSSLQGMYLSSLER</sequence>
<dbReference type="GO" id="GO:0031624">
    <property type="term" value="F:ubiquitin conjugating enzyme binding"/>
    <property type="evidence" value="ECO:0007669"/>
    <property type="project" value="TreeGrafter"/>
</dbReference>
<dbReference type="Gramene" id="OGLUM02G02460.1">
    <property type="protein sequence ID" value="OGLUM02G02460.1"/>
    <property type="gene ID" value="OGLUM02G02460"/>
</dbReference>
<name>A0A0D9YLU1_9ORYZ</name>
<dbReference type="GO" id="GO:0005829">
    <property type="term" value="C:cytosol"/>
    <property type="evidence" value="ECO:0007669"/>
    <property type="project" value="TreeGrafter"/>
</dbReference>
<evidence type="ECO:0000313" key="2">
    <source>
        <dbReference type="EnsemblPlants" id="OGLUM02G02460.1"/>
    </source>
</evidence>
<dbReference type="Gramene" id="OGLUM02G02460.2">
    <property type="protein sequence ID" value="OGLUM02G02460.2"/>
    <property type="gene ID" value="OGLUM02G02460"/>
</dbReference>
<dbReference type="eggNOG" id="ENOG502QQX9">
    <property type="taxonomic scope" value="Eukaryota"/>
</dbReference>
<dbReference type="GO" id="GO:0051865">
    <property type="term" value="P:protein autoubiquitination"/>
    <property type="evidence" value="ECO:0007669"/>
    <property type="project" value="TreeGrafter"/>
</dbReference>
<reference evidence="2" key="1">
    <citation type="submission" date="2015-04" db="UniProtKB">
        <authorList>
            <consortium name="EnsemblPlants"/>
        </authorList>
    </citation>
    <scope>IDENTIFICATION</scope>
</reference>
<keyword evidence="1" id="KW-0472">Membrane</keyword>
<dbReference type="PANTHER" id="PTHR31531">
    <property type="entry name" value="E3 UBIQUITIN-PROTEIN LIGASE E3D FAMILY MEMBER"/>
    <property type="match status" value="1"/>
</dbReference>
<protein>
    <recommendedName>
        <fullName evidence="4">Ubiquitin-conjugating enzyme E2-binding protein</fullName>
    </recommendedName>
</protein>
<dbReference type="STRING" id="40148.A0A0D9YLU1"/>
<keyword evidence="1" id="KW-0812">Transmembrane</keyword>
<keyword evidence="1" id="KW-1133">Transmembrane helix</keyword>
<evidence type="ECO:0000313" key="3">
    <source>
        <dbReference type="Proteomes" id="UP000026961"/>
    </source>
</evidence>
<dbReference type="EnsemblPlants" id="OGLUM02G02460.1">
    <property type="protein sequence ID" value="OGLUM02G02460.1"/>
    <property type="gene ID" value="OGLUM02G02460"/>
</dbReference>
<keyword evidence="3" id="KW-1185">Reference proteome</keyword>
<evidence type="ECO:0000256" key="1">
    <source>
        <dbReference type="SAM" id="Phobius"/>
    </source>
</evidence>
<evidence type="ECO:0008006" key="4">
    <source>
        <dbReference type="Google" id="ProtNLM"/>
    </source>
</evidence>
<dbReference type="HOGENOM" id="CLU_039355_0_0_1"/>
<dbReference type="GO" id="GO:0000209">
    <property type="term" value="P:protein polyubiquitination"/>
    <property type="evidence" value="ECO:0007669"/>
    <property type="project" value="TreeGrafter"/>
</dbReference>
<dbReference type="PANTHER" id="PTHR31531:SF2">
    <property type="entry name" value="E3 UBIQUITIN-PROTEIN LIGASE E3D"/>
    <property type="match status" value="1"/>
</dbReference>
<dbReference type="GO" id="GO:0043161">
    <property type="term" value="P:proteasome-mediated ubiquitin-dependent protein catabolic process"/>
    <property type="evidence" value="ECO:0007669"/>
    <property type="project" value="TreeGrafter"/>
</dbReference>
<dbReference type="Proteomes" id="UP000026961">
    <property type="component" value="Chromosome 2"/>
</dbReference>
<reference evidence="2" key="2">
    <citation type="submission" date="2018-05" db="EMBL/GenBank/DDBJ databases">
        <title>OgluRS3 (Oryza glumaepatula Reference Sequence Version 3).</title>
        <authorList>
            <person name="Zhang J."/>
            <person name="Kudrna D."/>
            <person name="Lee S."/>
            <person name="Talag J."/>
            <person name="Welchert J."/>
            <person name="Wing R.A."/>
        </authorList>
    </citation>
    <scope>NUCLEOTIDE SEQUENCE [LARGE SCALE GENOMIC DNA]</scope>
</reference>
<dbReference type="InterPro" id="IPR019193">
    <property type="entry name" value="UBQ-conj_enz_E2-bd_prot"/>
</dbReference>
<dbReference type="GO" id="GO:0005634">
    <property type="term" value="C:nucleus"/>
    <property type="evidence" value="ECO:0007669"/>
    <property type="project" value="TreeGrafter"/>
</dbReference>
<dbReference type="GO" id="GO:0006513">
    <property type="term" value="P:protein monoubiquitination"/>
    <property type="evidence" value="ECO:0007669"/>
    <property type="project" value="TreeGrafter"/>
</dbReference>
<dbReference type="EnsemblPlants" id="OGLUM02G02460.2">
    <property type="protein sequence ID" value="OGLUM02G02460.2"/>
    <property type="gene ID" value="OGLUM02G02460"/>
</dbReference>
<accession>A0A0D9YLU1</accession>
<dbReference type="Pfam" id="PF09814">
    <property type="entry name" value="HECT_2"/>
    <property type="match status" value="2"/>
</dbReference>
<organism evidence="2">
    <name type="scientific">Oryza glumipatula</name>
    <dbReference type="NCBI Taxonomy" id="40148"/>
    <lineage>
        <taxon>Eukaryota</taxon>
        <taxon>Viridiplantae</taxon>
        <taxon>Streptophyta</taxon>
        <taxon>Embryophyta</taxon>
        <taxon>Tracheophyta</taxon>
        <taxon>Spermatophyta</taxon>
        <taxon>Magnoliopsida</taxon>
        <taxon>Liliopsida</taxon>
        <taxon>Poales</taxon>
        <taxon>Poaceae</taxon>
        <taxon>BOP clade</taxon>
        <taxon>Oryzoideae</taxon>
        <taxon>Oryzeae</taxon>
        <taxon>Oryzinae</taxon>
        <taxon>Oryza</taxon>
    </lineage>
</organism>
<feature type="transmembrane region" description="Helical" evidence="1">
    <location>
        <begin position="12"/>
        <end position="44"/>
    </location>
</feature>
<proteinExistence type="predicted"/>
<dbReference type="AlphaFoldDB" id="A0A0D9YLU1"/>
<dbReference type="GO" id="GO:0000151">
    <property type="term" value="C:ubiquitin ligase complex"/>
    <property type="evidence" value="ECO:0007669"/>
    <property type="project" value="TreeGrafter"/>
</dbReference>
<feature type="transmembrane region" description="Helical" evidence="1">
    <location>
        <begin position="56"/>
        <end position="74"/>
    </location>
</feature>
<dbReference type="GO" id="GO:0030332">
    <property type="term" value="F:cyclin binding"/>
    <property type="evidence" value="ECO:0007669"/>
    <property type="project" value="TreeGrafter"/>
</dbReference>